<gene>
    <name evidence="2" type="ORF">CHU93_07240</name>
</gene>
<dbReference type="EMBL" id="NOXT01000103">
    <property type="protein sequence ID" value="OYQ29993.1"/>
    <property type="molecule type" value="Genomic_DNA"/>
</dbReference>
<evidence type="ECO:0000256" key="1">
    <source>
        <dbReference type="SAM" id="Phobius"/>
    </source>
</evidence>
<feature type="transmembrane region" description="Helical" evidence="1">
    <location>
        <begin position="228"/>
        <end position="248"/>
    </location>
</feature>
<proteinExistence type="predicted"/>
<organism evidence="2 3">
    <name type="scientific">Sandarakinorhabdus cyanobacteriorum</name>
    <dbReference type="NCBI Taxonomy" id="1981098"/>
    <lineage>
        <taxon>Bacteria</taxon>
        <taxon>Pseudomonadati</taxon>
        <taxon>Pseudomonadota</taxon>
        <taxon>Alphaproteobacteria</taxon>
        <taxon>Sphingomonadales</taxon>
        <taxon>Sphingosinicellaceae</taxon>
        <taxon>Sandarakinorhabdus</taxon>
    </lineage>
</organism>
<protein>
    <recommendedName>
        <fullName evidence="4">Transmembrane protein</fullName>
    </recommendedName>
</protein>
<dbReference type="OrthoDB" id="9815212at2"/>
<name>A0A255YLC5_9SPHN</name>
<keyword evidence="3" id="KW-1185">Reference proteome</keyword>
<evidence type="ECO:0000313" key="3">
    <source>
        <dbReference type="Proteomes" id="UP000216991"/>
    </source>
</evidence>
<sequence>MMARLILPVLLWLALAGAAPVRLITQLSTARIDINTSFRGAELLVFGAIQYPGGAAPGRTPDIAVVVRGPAAPVTVRRRERLAGIWVNGQAVRFESVPGFYAVAATRPVDRLADERMTAIYEIGTRNLQLSPASNADDATTRAFEAGLIAARSRAGLFAERPGGVQITRGVLYSARIALPAAVPVGEYTAEIHLVDRGRVVASTSAPFSIGKSGFERWVYLMAREHSLAYGLAAVVAAVLAGVLAAAVTQRRW</sequence>
<keyword evidence="1" id="KW-1133">Transmembrane helix</keyword>
<keyword evidence="1" id="KW-0472">Membrane</keyword>
<accession>A0A255YLC5</accession>
<keyword evidence="1" id="KW-0812">Transmembrane</keyword>
<comment type="caution">
    <text evidence="2">The sequence shown here is derived from an EMBL/GenBank/DDBJ whole genome shotgun (WGS) entry which is preliminary data.</text>
</comment>
<dbReference type="Proteomes" id="UP000216991">
    <property type="component" value="Unassembled WGS sequence"/>
</dbReference>
<evidence type="ECO:0000313" key="2">
    <source>
        <dbReference type="EMBL" id="OYQ29993.1"/>
    </source>
</evidence>
<dbReference type="AlphaFoldDB" id="A0A255YLC5"/>
<dbReference type="InterPro" id="IPR019088">
    <property type="entry name" value="CHP02186-rel_TM"/>
</dbReference>
<dbReference type="Pfam" id="PF09608">
    <property type="entry name" value="Alph_Pro_TM"/>
    <property type="match status" value="1"/>
</dbReference>
<evidence type="ECO:0008006" key="4">
    <source>
        <dbReference type="Google" id="ProtNLM"/>
    </source>
</evidence>
<reference evidence="2 3" key="1">
    <citation type="submission" date="2017-07" db="EMBL/GenBank/DDBJ databases">
        <title>Sandarakinorhabdus cyanobacteriorum sp. nov., a novel bacterium isolated from cyanobacterial aggregates in a eutrophic lake.</title>
        <authorList>
            <person name="Cai H."/>
        </authorList>
    </citation>
    <scope>NUCLEOTIDE SEQUENCE [LARGE SCALE GENOMIC DNA]</scope>
    <source>
        <strain evidence="2 3">TH057</strain>
    </source>
</reference>